<dbReference type="Gene3D" id="3.30.70.100">
    <property type="match status" value="1"/>
</dbReference>
<dbReference type="CDD" id="cd07263">
    <property type="entry name" value="VOC_like"/>
    <property type="match status" value="1"/>
</dbReference>
<feature type="domain" description="ABM" evidence="1">
    <location>
        <begin position="135"/>
        <end position="225"/>
    </location>
</feature>
<dbReference type="PROSITE" id="PS51819">
    <property type="entry name" value="VOC"/>
    <property type="match status" value="1"/>
</dbReference>
<dbReference type="InterPro" id="IPR007138">
    <property type="entry name" value="ABM_dom"/>
</dbReference>
<dbReference type="SUPFAM" id="SSF54593">
    <property type="entry name" value="Glyoxalase/Bleomycin resistance protein/Dihydroxybiphenyl dioxygenase"/>
    <property type="match status" value="1"/>
</dbReference>
<dbReference type="Proteomes" id="UP000645390">
    <property type="component" value="Unassembled WGS sequence"/>
</dbReference>
<dbReference type="InterPro" id="IPR011008">
    <property type="entry name" value="Dimeric_a/b-barrel"/>
</dbReference>
<dbReference type="InterPro" id="IPR029068">
    <property type="entry name" value="Glyas_Bleomycin-R_OHBP_Dase"/>
</dbReference>
<feature type="domain" description="VOC" evidence="2">
    <location>
        <begin position="4"/>
        <end position="128"/>
    </location>
</feature>
<dbReference type="Pfam" id="PF00903">
    <property type="entry name" value="Glyoxalase"/>
    <property type="match status" value="1"/>
</dbReference>
<name>A0ABQ2BFB0_9SPHI</name>
<dbReference type="EMBL" id="BMDJ01000003">
    <property type="protein sequence ID" value="GGI24877.1"/>
    <property type="molecule type" value="Genomic_DNA"/>
</dbReference>
<dbReference type="Pfam" id="PF03992">
    <property type="entry name" value="ABM"/>
    <property type="match status" value="1"/>
</dbReference>
<dbReference type="PROSITE" id="PS51725">
    <property type="entry name" value="ABM"/>
    <property type="match status" value="1"/>
</dbReference>
<evidence type="ECO:0000259" key="1">
    <source>
        <dbReference type="PROSITE" id="PS51725"/>
    </source>
</evidence>
<dbReference type="InterPro" id="IPR004360">
    <property type="entry name" value="Glyas_Fos-R_dOase_dom"/>
</dbReference>
<dbReference type="SUPFAM" id="SSF54909">
    <property type="entry name" value="Dimeric alpha+beta barrel"/>
    <property type="match status" value="1"/>
</dbReference>
<reference evidence="4" key="1">
    <citation type="journal article" date="2019" name="Int. J. Syst. Evol. Microbiol.">
        <title>The Global Catalogue of Microorganisms (GCM) 10K type strain sequencing project: providing services to taxonomists for standard genome sequencing and annotation.</title>
        <authorList>
            <consortium name="The Broad Institute Genomics Platform"/>
            <consortium name="The Broad Institute Genome Sequencing Center for Infectious Disease"/>
            <person name="Wu L."/>
            <person name="Ma J."/>
        </authorList>
    </citation>
    <scope>NUCLEOTIDE SEQUENCE [LARGE SCALE GENOMIC DNA]</scope>
    <source>
        <strain evidence="4">CCM 8939</strain>
    </source>
</reference>
<keyword evidence="4" id="KW-1185">Reference proteome</keyword>
<accession>A0ABQ2BFB0</accession>
<dbReference type="Gene3D" id="3.10.180.10">
    <property type="entry name" value="2,3-Dihydroxybiphenyl 1,2-Dioxygenase, domain 1"/>
    <property type="match status" value="1"/>
</dbReference>
<organism evidence="3 4">
    <name type="scientific">Pedobacter mendelii</name>
    <dbReference type="NCBI Taxonomy" id="1908240"/>
    <lineage>
        <taxon>Bacteria</taxon>
        <taxon>Pseudomonadati</taxon>
        <taxon>Bacteroidota</taxon>
        <taxon>Sphingobacteriia</taxon>
        <taxon>Sphingobacteriales</taxon>
        <taxon>Sphingobacteriaceae</taxon>
        <taxon>Pedobacter</taxon>
    </lineage>
</organism>
<evidence type="ECO:0008006" key="5">
    <source>
        <dbReference type="Google" id="ProtNLM"/>
    </source>
</evidence>
<evidence type="ECO:0000313" key="3">
    <source>
        <dbReference type="EMBL" id="GGI24877.1"/>
    </source>
</evidence>
<comment type="caution">
    <text evidence="3">The sequence shown here is derived from an EMBL/GenBank/DDBJ whole genome shotgun (WGS) entry which is preliminary data.</text>
</comment>
<dbReference type="PANTHER" id="PTHR36437">
    <property type="entry name" value="GLYOXALASE/BLEOMYCIN RESISTANCE PROTEIN/DIOXYGENASE"/>
    <property type="match status" value="1"/>
</dbReference>
<sequence length="226" mass="26371">MKQNLTRIALVVDDYDKAIAFYTQKLQFTLIEDTVLSDTKRWVLVRPKGANECSLLLAKGANDEQKSRIGNQTGGRVFLFLHTDNFKRDYQNLIDNKIKIIREPSFEDYGIVAVFEDLYGNQWDLIEPKKVEQQFYSTGILKIKDPTKTDFVISQIKTLRNQTLLENGNISFDIKQLKDDPTTIIIWECFRNEQSFNEHLNSKHLQEFIKLDLVELENGYLTNNIE</sequence>
<gene>
    <name evidence="3" type="ORF">GCM10008119_14850</name>
</gene>
<evidence type="ECO:0000313" key="4">
    <source>
        <dbReference type="Proteomes" id="UP000645390"/>
    </source>
</evidence>
<dbReference type="InterPro" id="IPR037523">
    <property type="entry name" value="VOC_core"/>
</dbReference>
<dbReference type="PANTHER" id="PTHR36437:SF2">
    <property type="entry name" value="GLYOXALASE_BLEOMYCIN RESISTANCE PROTEIN_DIOXYGENASE"/>
    <property type="match status" value="1"/>
</dbReference>
<evidence type="ECO:0000259" key="2">
    <source>
        <dbReference type="PROSITE" id="PS51819"/>
    </source>
</evidence>
<proteinExistence type="predicted"/>
<protein>
    <recommendedName>
        <fullName evidence="5">Catechol 2,3-dioxygenase</fullName>
    </recommendedName>
</protein>
<dbReference type="RefSeq" id="WP_188412627.1">
    <property type="nucleotide sequence ID" value="NZ_BMDJ01000003.1"/>
</dbReference>